<dbReference type="InterPro" id="IPR058099">
    <property type="entry name" value="T3SS_XAC0095_dom"/>
</dbReference>
<protein>
    <recommendedName>
        <fullName evidence="2">XAC0095-like domain-containing protein</fullName>
    </recommendedName>
</protein>
<dbReference type="Pfam" id="PF26642">
    <property type="entry name" value="XAC0095_dom"/>
    <property type="match status" value="1"/>
</dbReference>
<evidence type="ECO:0000256" key="1">
    <source>
        <dbReference type="SAM" id="MobiDB-lite"/>
    </source>
</evidence>
<comment type="caution">
    <text evidence="3">The sequence shown here is derived from an EMBL/GenBank/DDBJ whole genome shotgun (WGS) entry which is preliminary data.</text>
</comment>
<feature type="compositionally biased region" description="Low complexity" evidence="1">
    <location>
        <begin position="7"/>
        <end position="16"/>
    </location>
</feature>
<organism evidence="3 4">
    <name type="scientific">Lysobacter panacisoli</name>
    <dbReference type="NCBI Taxonomy" id="1255263"/>
    <lineage>
        <taxon>Bacteria</taxon>
        <taxon>Pseudomonadati</taxon>
        <taxon>Pseudomonadota</taxon>
        <taxon>Gammaproteobacteria</taxon>
        <taxon>Lysobacterales</taxon>
        <taxon>Lysobacteraceae</taxon>
        <taxon>Lysobacter</taxon>
    </lineage>
</organism>
<dbReference type="Proteomes" id="UP001501083">
    <property type="component" value="Unassembled WGS sequence"/>
</dbReference>
<sequence>MRKKNRSGSASSVSRSPGYVLSESSRGTLIRTAEHLHLLSRVSAARIVYDAEEFELSPDALMASFERLACALDEVVQGAKWRAS</sequence>
<gene>
    <name evidence="3" type="ORF">GCM10025759_22970</name>
</gene>
<keyword evidence="4" id="KW-1185">Reference proteome</keyword>
<feature type="region of interest" description="Disordered" evidence="1">
    <location>
        <begin position="1"/>
        <end position="23"/>
    </location>
</feature>
<dbReference type="RefSeq" id="WP_158985070.1">
    <property type="nucleotide sequence ID" value="NZ_BAABKY010000002.1"/>
</dbReference>
<evidence type="ECO:0000313" key="3">
    <source>
        <dbReference type="EMBL" id="GAA5077255.1"/>
    </source>
</evidence>
<accession>A0ABP9LF74</accession>
<name>A0ABP9LF74_9GAMM</name>
<feature type="domain" description="XAC0095-like" evidence="2">
    <location>
        <begin position="17"/>
        <end position="81"/>
    </location>
</feature>
<reference evidence="4" key="1">
    <citation type="journal article" date="2019" name="Int. J. Syst. Evol. Microbiol.">
        <title>The Global Catalogue of Microorganisms (GCM) 10K type strain sequencing project: providing services to taxonomists for standard genome sequencing and annotation.</title>
        <authorList>
            <consortium name="The Broad Institute Genomics Platform"/>
            <consortium name="The Broad Institute Genome Sequencing Center for Infectious Disease"/>
            <person name="Wu L."/>
            <person name="Ma J."/>
        </authorList>
    </citation>
    <scope>NUCLEOTIDE SEQUENCE [LARGE SCALE GENOMIC DNA]</scope>
    <source>
        <strain evidence="4">JCM 19212</strain>
    </source>
</reference>
<dbReference type="NCBIfam" id="NF047335">
    <property type="entry name" value="T3SS_XAC0095"/>
    <property type="match status" value="1"/>
</dbReference>
<proteinExistence type="predicted"/>
<evidence type="ECO:0000259" key="2">
    <source>
        <dbReference type="Pfam" id="PF26642"/>
    </source>
</evidence>
<dbReference type="EMBL" id="BAABKY010000002">
    <property type="protein sequence ID" value="GAA5077255.1"/>
    <property type="molecule type" value="Genomic_DNA"/>
</dbReference>
<evidence type="ECO:0000313" key="4">
    <source>
        <dbReference type="Proteomes" id="UP001501083"/>
    </source>
</evidence>